<dbReference type="InterPro" id="IPR036259">
    <property type="entry name" value="MFS_trans_sf"/>
</dbReference>
<proteinExistence type="predicted"/>
<dbReference type="Proteomes" id="UP000477083">
    <property type="component" value="Unassembled WGS sequence"/>
</dbReference>
<feature type="transmembrane region" description="Helical" evidence="5">
    <location>
        <begin position="314"/>
        <end position="331"/>
    </location>
</feature>
<feature type="domain" description="Major facilitator superfamily (MFS) profile" evidence="6">
    <location>
        <begin position="20"/>
        <end position="468"/>
    </location>
</feature>
<gene>
    <name evidence="7" type="ORF">GS660_00645</name>
</gene>
<feature type="transmembrane region" description="Helical" evidence="5">
    <location>
        <begin position="54"/>
        <end position="74"/>
    </location>
</feature>
<organism evidence="7 8">
    <name type="scientific">Frigidibacter albus</name>
    <dbReference type="NCBI Taxonomy" id="1465486"/>
    <lineage>
        <taxon>Bacteria</taxon>
        <taxon>Pseudomonadati</taxon>
        <taxon>Pseudomonadota</taxon>
        <taxon>Alphaproteobacteria</taxon>
        <taxon>Rhodobacterales</taxon>
        <taxon>Paracoccaceae</taxon>
        <taxon>Frigidibacter</taxon>
    </lineage>
</organism>
<feature type="transmembrane region" description="Helical" evidence="5">
    <location>
        <begin position="116"/>
        <end position="136"/>
    </location>
</feature>
<feature type="transmembrane region" description="Helical" evidence="5">
    <location>
        <begin position="86"/>
        <end position="104"/>
    </location>
</feature>
<feature type="transmembrane region" description="Helical" evidence="5">
    <location>
        <begin position="214"/>
        <end position="234"/>
    </location>
</feature>
<sequence length="475" mass="48124">MKLHDSADMVAPAPLPVARGFSALLIGMALSVADVSMMAIAMPGIGSDLGLGTGMLALIAGAYPLLVAMLLLPAGRAGDRFGRRRVFLVGGALFVLGALVAAVATGPSVLAGARMLQGIGGAALAPQALALIPRLFAPAAQSGAFARLAMTASFASVCGPLVAGMLLVAAPGWIGWRAIFLVEAGLALAVMLLAARQLDHDDQVAGGGGRPAEIASFAAIILCLVAPLYVGPAFGWPAPVFLMAAAALPCAALFARLTARAGPAALIPPGLFQVPSFRRCLAFLFLAVSAPPGFFVVLSLVLQGERGLSPLQTGLVTAGFPAGVVVGSWIAGRLPLHAMARVALGVGLLCASFVLIRAILPQLTAQSLWPLRLGMLAAGLSMGLTVTSVMQLGMSGLPKTLAGAGAGAIQTMQQVCMAASIALSFAVYGHALATRPGLEAGSMMLWLQITSTGGAALLAVVLLRGRLLYYRKDTA</sequence>
<keyword evidence="8" id="KW-1185">Reference proteome</keyword>
<feature type="transmembrane region" description="Helical" evidence="5">
    <location>
        <begin position="174"/>
        <end position="194"/>
    </location>
</feature>
<evidence type="ECO:0000256" key="2">
    <source>
        <dbReference type="ARBA" id="ARBA00022692"/>
    </source>
</evidence>
<dbReference type="EMBL" id="WWNR01000001">
    <property type="protein sequence ID" value="MZQ87599.1"/>
    <property type="molecule type" value="Genomic_DNA"/>
</dbReference>
<evidence type="ECO:0000256" key="4">
    <source>
        <dbReference type="ARBA" id="ARBA00023136"/>
    </source>
</evidence>
<feature type="transmembrane region" description="Helical" evidence="5">
    <location>
        <begin position="280"/>
        <end position="302"/>
    </location>
</feature>
<feature type="transmembrane region" description="Helical" evidence="5">
    <location>
        <begin position="445"/>
        <end position="463"/>
    </location>
</feature>
<name>A0A6L8VE50_9RHOB</name>
<feature type="transmembrane region" description="Helical" evidence="5">
    <location>
        <begin position="240"/>
        <end position="259"/>
    </location>
</feature>
<dbReference type="SUPFAM" id="SSF103473">
    <property type="entry name" value="MFS general substrate transporter"/>
    <property type="match status" value="2"/>
</dbReference>
<dbReference type="InterPro" id="IPR011701">
    <property type="entry name" value="MFS"/>
</dbReference>
<feature type="transmembrane region" description="Helical" evidence="5">
    <location>
        <begin position="338"/>
        <end position="360"/>
    </location>
</feature>
<dbReference type="AlphaFoldDB" id="A0A6L8VE50"/>
<evidence type="ECO:0000256" key="1">
    <source>
        <dbReference type="ARBA" id="ARBA00004141"/>
    </source>
</evidence>
<dbReference type="InterPro" id="IPR020846">
    <property type="entry name" value="MFS_dom"/>
</dbReference>
<dbReference type="PROSITE" id="PS50850">
    <property type="entry name" value="MFS"/>
    <property type="match status" value="1"/>
</dbReference>
<evidence type="ECO:0000313" key="8">
    <source>
        <dbReference type="Proteomes" id="UP000477083"/>
    </source>
</evidence>
<dbReference type="PRINTS" id="PR01036">
    <property type="entry name" value="TCRTETB"/>
</dbReference>
<comment type="caution">
    <text evidence="7">The sequence shown here is derived from an EMBL/GenBank/DDBJ whole genome shotgun (WGS) entry which is preliminary data.</text>
</comment>
<dbReference type="PANTHER" id="PTHR42718:SF39">
    <property type="entry name" value="ACTINORHODIN TRANSPORTER-RELATED"/>
    <property type="match status" value="1"/>
</dbReference>
<dbReference type="Gene3D" id="1.20.1250.20">
    <property type="entry name" value="MFS general substrate transporter like domains"/>
    <property type="match status" value="2"/>
</dbReference>
<feature type="transmembrane region" description="Helical" evidence="5">
    <location>
        <begin position="372"/>
        <end position="394"/>
    </location>
</feature>
<evidence type="ECO:0000256" key="5">
    <source>
        <dbReference type="SAM" id="Phobius"/>
    </source>
</evidence>
<feature type="transmembrane region" description="Helical" evidence="5">
    <location>
        <begin position="21"/>
        <end position="42"/>
    </location>
</feature>
<keyword evidence="3 5" id="KW-1133">Transmembrane helix</keyword>
<dbReference type="GO" id="GO:0016020">
    <property type="term" value="C:membrane"/>
    <property type="evidence" value="ECO:0007669"/>
    <property type="project" value="UniProtKB-SubCell"/>
</dbReference>
<dbReference type="OrthoDB" id="2414439at2"/>
<dbReference type="GO" id="GO:0022857">
    <property type="term" value="F:transmembrane transporter activity"/>
    <property type="evidence" value="ECO:0007669"/>
    <property type="project" value="InterPro"/>
</dbReference>
<evidence type="ECO:0000313" key="7">
    <source>
        <dbReference type="EMBL" id="MZQ87599.1"/>
    </source>
</evidence>
<comment type="subcellular location">
    <subcellularLocation>
        <location evidence="1">Membrane</location>
        <topology evidence="1">Multi-pass membrane protein</topology>
    </subcellularLocation>
</comment>
<evidence type="ECO:0000259" key="6">
    <source>
        <dbReference type="PROSITE" id="PS50850"/>
    </source>
</evidence>
<feature type="transmembrane region" description="Helical" evidence="5">
    <location>
        <begin position="415"/>
        <end position="433"/>
    </location>
</feature>
<keyword evidence="2 5" id="KW-0812">Transmembrane</keyword>
<feature type="transmembrane region" description="Helical" evidence="5">
    <location>
        <begin position="148"/>
        <end position="168"/>
    </location>
</feature>
<evidence type="ECO:0000256" key="3">
    <source>
        <dbReference type="ARBA" id="ARBA00022989"/>
    </source>
</evidence>
<accession>A0A6L8VE50</accession>
<protein>
    <submittedName>
        <fullName evidence="7">MFS transporter</fullName>
    </submittedName>
</protein>
<reference evidence="7 8" key="1">
    <citation type="submission" date="2020-01" db="EMBL/GenBank/DDBJ databases">
        <title>Frigidibacter albus SP32T (=CGMCC 1.13995T).</title>
        <authorList>
            <person name="Liao X."/>
        </authorList>
    </citation>
    <scope>NUCLEOTIDE SEQUENCE [LARGE SCALE GENOMIC DNA]</scope>
    <source>
        <strain evidence="7 8">SP32</strain>
    </source>
</reference>
<dbReference type="Pfam" id="PF07690">
    <property type="entry name" value="MFS_1"/>
    <property type="match status" value="2"/>
</dbReference>
<dbReference type="PANTHER" id="PTHR42718">
    <property type="entry name" value="MAJOR FACILITATOR SUPERFAMILY MULTIDRUG TRANSPORTER MFSC"/>
    <property type="match status" value="1"/>
</dbReference>
<keyword evidence="4 5" id="KW-0472">Membrane</keyword>